<dbReference type="PANTHER" id="PTHR23140">
    <property type="entry name" value="RNA PROCESSING PROTEIN LD23810P"/>
    <property type="match status" value="1"/>
</dbReference>
<feature type="compositionally biased region" description="Basic residues" evidence="3">
    <location>
        <begin position="176"/>
        <end position="193"/>
    </location>
</feature>
<dbReference type="Proteomes" id="UP000245942">
    <property type="component" value="Unassembled WGS sequence"/>
</dbReference>
<dbReference type="InterPro" id="IPR035967">
    <property type="entry name" value="SWAP/Surp_sf"/>
</dbReference>
<dbReference type="InterPro" id="IPR051485">
    <property type="entry name" value="SR-CTD_assoc_factor"/>
</dbReference>
<dbReference type="GeneID" id="37013805"/>
<dbReference type="OrthoDB" id="377209at2759"/>
<proteinExistence type="predicted"/>
<dbReference type="InterPro" id="IPR012677">
    <property type="entry name" value="Nucleotide-bd_a/b_plait_sf"/>
</dbReference>
<dbReference type="InterPro" id="IPR000061">
    <property type="entry name" value="Surp"/>
</dbReference>
<accession>A0A316UAC7</accession>
<reference evidence="7 8" key="1">
    <citation type="journal article" date="2018" name="Mol. Biol. Evol.">
        <title>Broad Genomic Sampling Reveals a Smut Pathogenic Ancestry of the Fungal Clade Ustilaginomycotina.</title>
        <authorList>
            <person name="Kijpornyongpan T."/>
            <person name="Mondo S.J."/>
            <person name="Barry K."/>
            <person name="Sandor L."/>
            <person name="Lee J."/>
            <person name="Lipzen A."/>
            <person name="Pangilinan J."/>
            <person name="LaButti K."/>
            <person name="Hainaut M."/>
            <person name="Henrissat B."/>
            <person name="Grigoriev I.V."/>
            <person name="Spatafora J.W."/>
            <person name="Aime M.C."/>
        </authorList>
    </citation>
    <scope>NUCLEOTIDE SEQUENCE [LARGE SCALE GENOMIC DNA]</scope>
    <source>
        <strain evidence="7 8">MCA 4718</strain>
    </source>
</reference>
<feature type="region of interest" description="Disordered" evidence="3">
    <location>
        <begin position="454"/>
        <end position="516"/>
    </location>
</feature>
<evidence type="ECO:0000256" key="1">
    <source>
        <dbReference type="ARBA" id="ARBA00022884"/>
    </source>
</evidence>
<dbReference type="PANTHER" id="PTHR23140:SF0">
    <property type="entry name" value="U2 SNRNP-ASSOCIATED SURP MOTIF-CONTAINING PROTEIN"/>
    <property type="match status" value="1"/>
</dbReference>
<feature type="region of interest" description="Disordered" evidence="3">
    <location>
        <begin position="148"/>
        <end position="212"/>
    </location>
</feature>
<feature type="domain" description="CID" evidence="6">
    <location>
        <begin position="305"/>
        <end position="450"/>
    </location>
</feature>
<dbReference type="SUPFAM" id="SSF48464">
    <property type="entry name" value="ENTH/VHS domain"/>
    <property type="match status" value="1"/>
</dbReference>
<keyword evidence="1 2" id="KW-0694">RNA-binding</keyword>
<feature type="region of interest" description="Disordered" evidence="3">
    <location>
        <begin position="1"/>
        <end position="21"/>
    </location>
</feature>
<name>A0A316UAC7_9BASI</name>
<dbReference type="AlphaFoldDB" id="A0A316UAC7"/>
<gene>
    <name evidence="7" type="ORF">BCV69DRAFT_281705</name>
</gene>
<protein>
    <recommendedName>
        <fullName evidence="9">CID domain-containing protein</fullName>
    </recommendedName>
</protein>
<feature type="compositionally biased region" description="Basic and acidic residues" evidence="3">
    <location>
        <begin position="8"/>
        <end position="21"/>
    </location>
</feature>
<evidence type="ECO:0000313" key="8">
    <source>
        <dbReference type="Proteomes" id="UP000245942"/>
    </source>
</evidence>
<evidence type="ECO:0000259" key="5">
    <source>
        <dbReference type="PROSITE" id="PS50128"/>
    </source>
</evidence>
<dbReference type="GO" id="GO:0003723">
    <property type="term" value="F:RNA binding"/>
    <property type="evidence" value="ECO:0007669"/>
    <property type="project" value="UniProtKB-UniRule"/>
</dbReference>
<feature type="region of interest" description="Disordered" evidence="3">
    <location>
        <begin position="276"/>
        <end position="301"/>
    </location>
</feature>
<keyword evidence="8" id="KW-1185">Reference proteome</keyword>
<dbReference type="Gene3D" id="1.10.10.790">
    <property type="entry name" value="Surp module"/>
    <property type="match status" value="1"/>
</dbReference>
<evidence type="ECO:0000256" key="3">
    <source>
        <dbReference type="SAM" id="MobiDB-lite"/>
    </source>
</evidence>
<dbReference type="SMART" id="SM00648">
    <property type="entry name" value="SWAP"/>
    <property type="match status" value="1"/>
</dbReference>
<evidence type="ECO:0008006" key="9">
    <source>
        <dbReference type="Google" id="ProtNLM"/>
    </source>
</evidence>
<dbReference type="Gene3D" id="3.30.70.330">
    <property type="match status" value="1"/>
</dbReference>
<feature type="domain" description="RRM" evidence="4">
    <location>
        <begin position="51"/>
        <end position="145"/>
    </location>
</feature>
<evidence type="ECO:0000313" key="7">
    <source>
        <dbReference type="EMBL" id="PWN21774.1"/>
    </source>
</evidence>
<evidence type="ECO:0000256" key="2">
    <source>
        <dbReference type="PROSITE-ProRule" id="PRU00176"/>
    </source>
</evidence>
<dbReference type="Pfam" id="PF01805">
    <property type="entry name" value="Surp"/>
    <property type="match status" value="1"/>
</dbReference>
<feature type="compositionally biased region" description="Acidic residues" evidence="3">
    <location>
        <begin position="504"/>
        <end position="516"/>
    </location>
</feature>
<sequence>MGDFLGELQKEQAQREERYKDKIAEGKSVSSILALEGQKVGSRDSGDPLTTNVCALNLPANISEKALGDFFSQWGDIGTVKIMWPRGDDVHGGAGGGITSLRNTRSAGLTGFVCFMERADAEFACREADGITWGGCILRTSWGKAMPKPPRPYYVRPKGAEKRHRSQSASPQPSWAKKRSSASPSSRKHRRMARSPSPRTQVEQRLEGSEDQTVIQSVAARVKEYGPSFESMVREKEWDNPKYAWLRDDESMEAQYYQTLLNPRYVPELPAKAFEDDGNASLYDSDSGEDSEAERLRKQRKTDVLGKATRRRFEAMLRGITLRRERIAGVMLFALEHAHAADTISDILMQSLLIPSTPVPRKVARLYVVSDILHNSAAPLPNAWRYRSAFEARIGAIFSHFGDVAKSFPGLMKQEGFKTQLRALLEVWDSWMVFPPATLEELSIGLERGSKGAGEVEAAASGQDGAQGKVAGHGADDDDEDGAEADVDGEELGDQEDHARQPADIEEDEDVDGEAL</sequence>
<dbReference type="PROSITE" id="PS50102">
    <property type="entry name" value="RRM"/>
    <property type="match status" value="1"/>
</dbReference>
<dbReference type="GO" id="GO:0005634">
    <property type="term" value="C:nucleus"/>
    <property type="evidence" value="ECO:0007669"/>
    <property type="project" value="TreeGrafter"/>
</dbReference>
<dbReference type="SMART" id="SM00582">
    <property type="entry name" value="RPR"/>
    <property type="match status" value="1"/>
</dbReference>
<evidence type="ECO:0000259" key="4">
    <source>
        <dbReference type="PROSITE" id="PS50102"/>
    </source>
</evidence>
<feature type="compositionally biased region" description="Acidic residues" evidence="3">
    <location>
        <begin position="476"/>
        <end position="494"/>
    </location>
</feature>
<dbReference type="PROSITE" id="PS50128">
    <property type="entry name" value="SURP"/>
    <property type="match status" value="1"/>
</dbReference>
<dbReference type="GO" id="GO:0006396">
    <property type="term" value="P:RNA processing"/>
    <property type="evidence" value="ECO:0007669"/>
    <property type="project" value="InterPro"/>
</dbReference>
<dbReference type="InterPro" id="IPR006569">
    <property type="entry name" value="CID_dom"/>
</dbReference>
<dbReference type="PROSITE" id="PS51391">
    <property type="entry name" value="CID"/>
    <property type="match status" value="1"/>
</dbReference>
<evidence type="ECO:0000259" key="6">
    <source>
        <dbReference type="PROSITE" id="PS51391"/>
    </source>
</evidence>
<dbReference type="STRING" id="1684307.A0A316UAC7"/>
<dbReference type="InterPro" id="IPR008942">
    <property type="entry name" value="ENTH_VHS"/>
</dbReference>
<feature type="domain" description="SURP motif" evidence="5">
    <location>
        <begin position="214"/>
        <end position="256"/>
    </location>
</feature>
<organism evidence="7 8">
    <name type="scientific">Pseudomicrostroma glucosiphilum</name>
    <dbReference type="NCBI Taxonomy" id="1684307"/>
    <lineage>
        <taxon>Eukaryota</taxon>
        <taxon>Fungi</taxon>
        <taxon>Dikarya</taxon>
        <taxon>Basidiomycota</taxon>
        <taxon>Ustilaginomycotina</taxon>
        <taxon>Exobasidiomycetes</taxon>
        <taxon>Microstromatales</taxon>
        <taxon>Microstromatales incertae sedis</taxon>
        <taxon>Pseudomicrostroma</taxon>
    </lineage>
</organism>
<dbReference type="Pfam" id="PF04818">
    <property type="entry name" value="CID"/>
    <property type="match status" value="1"/>
</dbReference>
<dbReference type="InterPro" id="IPR035979">
    <property type="entry name" value="RBD_domain_sf"/>
</dbReference>
<dbReference type="Gene3D" id="1.25.40.90">
    <property type="match status" value="1"/>
</dbReference>
<dbReference type="SMART" id="SM00360">
    <property type="entry name" value="RRM"/>
    <property type="match status" value="1"/>
</dbReference>
<dbReference type="InterPro" id="IPR000504">
    <property type="entry name" value="RRM_dom"/>
</dbReference>
<dbReference type="EMBL" id="KZ819324">
    <property type="protein sequence ID" value="PWN21774.1"/>
    <property type="molecule type" value="Genomic_DNA"/>
</dbReference>
<dbReference type="RefSeq" id="XP_025348934.1">
    <property type="nucleotide sequence ID" value="XM_025492071.1"/>
</dbReference>
<dbReference type="SUPFAM" id="SSF109905">
    <property type="entry name" value="Surp module (SWAP domain)"/>
    <property type="match status" value="1"/>
</dbReference>
<dbReference type="SUPFAM" id="SSF54928">
    <property type="entry name" value="RNA-binding domain, RBD"/>
    <property type="match status" value="1"/>
</dbReference>